<reference evidence="2" key="1">
    <citation type="journal article" date="2014" name="PLoS ONE">
        <title>Transcriptome-Based Identification of ABC Transporters in the Western Tarnished Plant Bug Lygus hesperus.</title>
        <authorList>
            <person name="Hull J.J."/>
            <person name="Chaney K."/>
            <person name="Geib S.M."/>
            <person name="Fabrick J.A."/>
            <person name="Brent C.S."/>
            <person name="Walsh D."/>
            <person name="Lavine L.C."/>
        </authorList>
    </citation>
    <scope>NUCLEOTIDE SEQUENCE</scope>
</reference>
<proteinExistence type="predicted"/>
<name>A0A0A9XVY6_LYGHE</name>
<dbReference type="EMBL" id="GBHO01019540">
    <property type="protein sequence ID" value="JAG24064.1"/>
    <property type="molecule type" value="Transcribed_RNA"/>
</dbReference>
<gene>
    <name evidence="2" type="ORF">CM83_104247</name>
</gene>
<evidence type="ECO:0000313" key="2">
    <source>
        <dbReference type="EMBL" id="JAG24064.1"/>
    </source>
</evidence>
<accession>A0A0A9XVY6</accession>
<evidence type="ECO:0000256" key="1">
    <source>
        <dbReference type="SAM" id="MobiDB-lite"/>
    </source>
</evidence>
<reference evidence="2" key="2">
    <citation type="submission" date="2014-07" db="EMBL/GenBank/DDBJ databases">
        <authorList>
            <person name="Hull J."/>
        </authorList>
    </citation>
    <scope>NUCLEOTIDE SEQUENCE</scope>
</reference>
<feature type="region of interest" description="Disordered" evidence="1">
    <location>
        <begin position="1"/>
        <end position="21"/>
    </location>
</feature>
<organism evidence="2">
    <name type="scientific">Lygus hesperus</name>
    <name type="common">Western plant bug</name>
    <dbReference type="NCBI Taxonomy" id="30085"/>
    <lineage>
        <taxon>Eukaryota</taxon>
        <taxon>Metazoa</taxon>
        <taxon>Ecdysozoa</taxon>
        <taxon>Arthropoda</taxon>
        <taxon>Hexapoda</taxon>
        <taxon>Insecta</taxon>
        <taxon>Pterygota</taxon>
        <taxon>Neoptera</taxon>
        <taxon>Paraneoptera</taxon>
        <taxon>Hemiptera</taxon>
        <taxon>Heteroptera</taxon>
        <taxon>Panheteroptera</taxon>
        <taxon>Cimicomorpha</taxon>
        <taxon>Miridae</taxon>
        <taxon>Mirini</taxon>
        <taxon>Lygus</taxon>
    </lineage>
</organism>
<protein>
    <submittedName>
        <fullName evidence="2">Uncharacterized protein</fullName>
    </submittedName>
</protein>
<sequence length="104" mass="11647">MSSGPSSYVPVINDSKQPTNDSVRQTSLAEFFDFLSSAYRLNSDLNEKSRLRTRITSDELSTNRLVSKLLGSLCENSRSERCQPPWKGVSKTRAKRIIGSCTDE</sequence>
<dbReference type="AlphaFoldDB" id="A0A0A9XVY6"/>
<feature type="non-terminal residue" evidence="2">
    <location>
        <position position="104"/>
    </location>
</feature>